<accession>A0AAW1SH88</accession>
<evidence type="ECO:0000313" key="7">
    <source>
        <dbReference type="EMBL" id="KAK9844899.1"/>
    </source>
</evidence>
<gene>
    <name evidence="7" type="ORF">WJX74_008356</name>
</gene>
<name>A0AAW1SH88_9CHLO</name>
<feature type="transmembrane region" description="Helical" evidence="5">
    <location>
        <begin position="311"/>
        <end position="329"/>
    </location>
</feature>
<sequence>MTADTWFPDWKRPWIPQLQADLLAGLSVAAMAVPQCVCFAGMAGLPASYGLYGVIVPSLGYALCGSSPYLAVGPVALVSLLLHDRLEPLVPGSAANINPSHPADEEAQLRFNTAAIQVALVMGAMLVLLRIAGASIWTHLLSKPIVDSFLTAGALVIAASQLKYLVGVEIPRGSQLQAVVAHMWQKRPDMRWQELLMGCCWLAILLGQRVLTTIHRGWIWTRPFGSLLVAGLSIAVVWLGHLHEPSGTIRVVGPIQPGLPPWTAPAWFPLQIPVLDLLLTAASMTAVSLLEALSVARALADSLSSRPKPACELLGLGLANMAGAAFGAYPATGSFARSAVAHYAGARSRLTGVITALSMVVVLLVATRPFELMPLNALAAIVIAGVIPLVDFGSLLPLLKDDWPDGMVWIVCFLGCCFVGVDVGLAAGVLTQLLATMLRLIRPALLQSSSSIRPGVQDESQPSAELQGPVCFMNVAFILHALQQQLDAKVAPGDASPLIVGWKAVTFLDATALAEVLDWLHHCNPHRVVLYDHQHLRNLSKRLQQNSDTDQQLLQNAPAESTQFLPVSTSSPS</sequence>
<feature type="transmembrane region" description="Helical" evidence="5">
    <location>
        <begin position="277"/>
        <end position="299"/>
    </location>
</feature>
<evidence type="ECO:0000256" key="3">
    <source>
        <dbReference type="ARBA" id="ARBA00022989"/>
    </source>
</evidence>
<feature type="transmembrane region" description="Helical" evidence="5">
    <location>
        <begin position="408"/>
        <end position="435"/>
    </location>
</feature>
<feature type="transmembrane region" description="Helical" evidence="5">
    <location>
        <begin position="349"/>
        <end position="366"/>
    </location>
</feature>
<feature type="transmembrane region" description="Helical" evidence="5">
    <location>
        <begin position="378"/>
        <end position="396"/>
    </location>
</feature>
<feature type="transmembrane region" description="Helical" evidence="5">
    <location>
        <begin position="224"/>
        <end position="241"/>
    </location>
</feature>
<evidence type="ECO:0000256" key="5">
    <source>
        <dbReference type="SAM" id="Phobius"/>
    </source>
</evidence>
<dbReference type="AlphaFoldDB" id="A0AAW1SH88"/>
<keyword evidence="2 5" id="KW-0812">Transmembrane</keyword>
<keyword evidence="3 5" id="KW-1133">Transmembrane helix</keyword>
<dbReference type="EMBL" id="JALJOS010000001">
    <property type="protein sequence ID" value="KAK9844899.1"/>
    <property type="molecule type" value="Genomic_DNA"/>
</dbReference>
<evidence type="ECO:0000259" key="6">
    <source>
        <dbReference type="Pfam" id="PF00916"/>
    </source>
</evidence>
<evidence type="ECO:0000256" key="2">
    <source>
        <dbReference type="ARBA" id="ARBA00022692"/>
    </source>
</evidence>
<evidence type="ECO:0000256" key="1">
    <source>
        <dbReference type="ARBA" id="ARBA00004141"/>
    </source>
</evidence>
<dbReference type="PANTHER" id="PTHR11814">
    <property type="entry name" value="SULFATE TRANSPORTER"/>
    <property type="match status" value="1"/>
</dbReference>
<keyword evidence="4 5" id="KW-0472">Membrane</keyword>
<feature type="transmembrane region" description="Helical" evidence="5">
    <location>
        <begin position="195"/>
        <end position="212"/>
    </location>
</feature>
<feature type="domain" description="SLC26A/SulP transporter" evidence="6">
    <location>
        <begin position="18"/>
        <end position="411"/>
    </location>
</feature>
<organism evidence="7 8">
    <name type="scientific">Apatococcus lobatus</name>
    <dbReference type="NCBI Taxonomy" id="904363"/>
    <lineage>
        <taxon>Eukaryota</taxon>
        <taxon>Viridiplantae</taxon>
        <taxon>Chlorophyta</taxon>
        <taxon>core chlorophytes</taxon>
        <taxon>Trebouxiophyceae</taxon>
        <taxon>Chlorellales</taxon>
        <taxon>Chlorellaceae</taxon>
        <taxon>Apatococcus</taxon>
    </lineage>
</organism>
<feature type="transmembrane region" description="Helical" evidence="5">
    <location>
        <begin position="59"/>
        <end position="82"/>
    </location>
</feature>
<feature type="transmembrane region" description="Helical" evidence="5">
    <location>
        <begin position="114"/>
        <end position="133"/>
    </location>
</feature>
<reference evidence="7 8" key="1">
    <citation type="journal article" date="2024" name="Nat. Commun.">
        <title>Phylogenomics reveals the evolutionary origins of lichenization in chlorophyte algae.</title>
        <authorList>
            <person name="Puginier C."/>
            <person name="Libourel C."/>
            <person name="Otte J."/>
            <person name="Skaloud P."/>
            <person name="Haon M."/>
            <person name="Grisel S."/>
            <person name="Petersen M."/>
            <person name="Berrin J.G."/>
            <person name="Delaux P.M."/>
            <person name="Dal Grande F."/>
            <person name="Keller J."/>
        </authorList>
    </citation>
    <scope>NUCLEOTIDE SEQUENCE [LARGE SCALE GENOMIC DNA]</scope>
    <source>
        <strain evidence="7 8">SAG 2145</strain>
    </source>
</reference>
<dbReference type="Pfam" id="PF00916">
    <property type="entry name" value="Sulfate_transp"/>
    <property type="match status" value="1"/>
</dbReference>
<feature type="transmembrane region" description="Helical" evidence="5">
    <location>
        <begin position="22"/>
        <end position="47"/>
    </location>
</feature>
<evidence type="ECO:0000313" key="8">
    <source>
        <dbReference type="Proteomes" id="UP001438707"/>
    </source>
</evidence>
<dbReference type="InterPro" id="IPR011547">
    <property type="entry name" value="SLC26A/SulP_dom"/>
</dbReference>
<dbReference type="GO" id="GO:0055085">
    <property type="term" value="P:transmembrane transport"/>
    <property type="evidence" value="ECO:0007669"/>
    <property type="project" value="InterPro"/>
</dbReference>
<comment type="caution">
    <text evidence="7">The sequence shown here is derived from an EMBL/GenBank/DDBJ whole genome shotgun (WGS) entry which is preliminary data.</text>
</comment>
<proteinExistence type="predicted"/>
<keyword evidence="8" id="KW-1185">Reference proteome</keyword>
<protein>
    <recommendedName>
        <fullName evidence="6">SLC26A/SulP transporter domain-containing protein</fullName>
    </recommendedName>
</protein>
<dbReference type="GO" id="GO:0016020">
    <property type="term" value="C:membrane"/>
    <property type="evidence" value="ECO:0007669"/>
    <property type="project" value="UniProtKB-SubCell"/>
</dbReference>
<comment type="subcellular location">
    <subcellularLocation>
        <location evidence="1">Membrane</location>
        <topology evidence="1">Multi-pass membrane protein</topology>
    </subcellularLocation>
</comment>
<evidence type="ECO:0000256" key="4">
    <source>
        <dbReference type="ARBA" id="ARBA00023136"/>
    </source>
</evidence>
<dbReference type="Proteomes" id="UP001438707">
    <property type="component" value="Unassembled WGS sequence"/>
</dbReference>
<dbReference type="InterPro" id="IPR001902">
    <property type="entry name" value="SLC26A/SulP_fam"/>
</dbReference>